<name>A0A6N2LUY2_SALVM</name>
<protein>
    <submittedName>
        <fullName evidence="1">Uncharacterized protein</fullName>
    </submittedName>
</protein>
<reference evidence="1" key="1">
    <citation type="submission" date="2019-03" db="EMBL/GenBank/DDBJ databases">
        <authorList>
            <person name="Mank J."/>
            <person name="Almeida P."/>
        </authorList>
    </citation>
    <scope>NUCLEOTIDE SEQUENCE</scope>
    <source>
        <strain evidence="1">78183</strain>
    </source>
</reference>
<dbReference type="EMBL" id="CAADRP010001608">
    <property type="protein sequence ID" value="VFU44751.1"/>
    <property type="molecule type" value="Genomic_DNA"/>
</dbReference>
<proteinExistence type="predicted"/>
<accession>A0A6N2LUY2</accession>
<organism evidence="1">
    <name type="scientific">Salix viminalis</name>
    <name type="common">Common osier</name>
    <name type="synonym">Basket willow</name>
    <dbReference type="NCBI Taxonomy" id="40686"/>
    <lineage>
        <taxon>Eukaryota</taxon>
        <taxon>Viridiplantae</taxon>
        <taxon>Streptophyta</taxon>
        <taxon>Embryophyta</taxon>
        <taxon>Tracheophyta</taxon>
        <taxon>Spermatophyta</taxon>
        <taxon>Magnoliopsida</taxon>
        <taxon>eudicotyledons</taxon>
        <taxon>Gunneridae</taxon>
        <taxon>Pentapetalae</taxon>
        <taxon>rosids</taxon>
        <taxon>fabids</taxon>
        <taxon>Malpighiales</taxon>
        <taxon>Salicaceae</taxon>
        <taxon>Saliceae</taxon>
        <taxon>Salix</taxon>
    </lineage>
</organism>
<dbReference type="AlphaFoldDB" id="A0A6N2LUY2"/>
<evidence type="ECO:0000313" key="1">
    <source>
        <dbReference type="EMBL" id="VFU44751.1"/>
    </source>
</evidence>
<gene>
    <name evidence="1" type="ORF">SVIM_LOCUS276596</name>
</gene>
<sequence>MRFDLGSLDRLSAAVVCVAVYGTAMRCDKRQLSATLHLHQNGHANVRYAYLDMLASLASIMADDIKLFVL</sequence>